<keyword evidence="2" id="KW-1185">Reference proteome</keyword>
<proteinExistence type="predicted"/>
<sequence>MNLIDDSGLWDTDKLAEVFTTKAIQYIMSIKPPIQGDITDSCYWRWTSKHDFELKSTYNKQVELTWEIANPIWNTIWSLQVSSSPDSALAKSIIWARYYHEGWQIQKPNTIANATQSCWQHPEPGWLCLNVDRSVSSGSGCASIDDLLRDHLDNWIFGFTKSIEKKTSSKQSYGLPTLVFN</sequence>
<organism evidence="1 2">
    <name type="scientific">Hibiscus sabdariffa</name>
    <name type="common">roselle</name>
    <dbReference type="NCBI Taxonomy" id="183260"/>
    <lineage>
        <taxon>Eukaryota</taxon>
        <taxon>Viridiplantae</taxon>
        <taxon>Streptophyta</taxon>
        <taxon>Embryophyta</taxon>
        <taxon>Tracheophyta</taxon>
        <taxon>Spermatophyta</taxon>
        <taxon>Magnoliopsida</taxon>
        <taxon>eudicotyledons</taxon>
        <taxon>Gunneridae</taxon>
        <taxon>Pentapetalae</taxon>
        <taxon>rosids</taxon>
        <taxon>malvids</taxon>
        <taxon>Malvales</taxon>
        <taxon>Malvaceae</taxon>
        <taxon>Malvoideae</taxon>
        <taxon>Hibiscus</taxon>
    </lineage>
</organism>
<reference evidence="1 2" key="1">
    <citation type="journal article" date="2024" name="G3 (Bethesda)">
        <title>Genome assembly of Hibiscus sabdariffa L. provides insights into metabolisms of medicinal natural products.</title>
        <authorList>
            <person name="Kim T."/>
        </authorList>
    </citation>
    <scope>NUCLEOTIDE SEQUENCE [LARGE SCALE GENOMIC DNA]</scope>
    <source>
        <strain evidence="1">TK-2024</strain>
        <tissue evidence="1">Old leaves</tissue>
    </source>
</reference>
<protein>
    <submittedName>
        <fullName evidence="1">Uncharacterized protein</fullName>
    </submittedName>
</protein>
<evidence type="ECO:0000313" key="1">
    <source>
        <dbReference type="EMBL" id="KAK8518109.1"/>
    </source>
</evidence>
<dbReference type="Proteomes" id="UP001472677">
    <property type="component" value="Unassembled WGS sequence"/>
</dbReference>
<comment type="caution">
    <text evidence="1">The sequence shown here is derived from an EMBL/GenBank/DDBJ whole genome shotgun (WGS) entry which is preliminary data.</text>
</comment>
<dbReference type="EMBL" id="JBBPBM010000053">
    <property type="protein sequence ID" value="KAK8518109.1"/>
    <property type="molecule type" value="Genomic_DNA"/>
</dbReference>
<evidence type="ECO:0000313" key="2">
    <source>
        <dbReference type="Proteomes" id="UP001472677"/>
    </source>
</evidence>
<name>A0ABR2CF16_9ROSI</name>
<accession>A0ABR2CF16</accession>
<gene>
    <name evidence="1" type="ORF">V6N12_017267</name>
</gene>